<keyword evidence="4 7" id="KW-0812">Transmembrane</keyword>
<comment type="similarity">
    <text evidence="2 7">Belongs to the complex I subunit 1 family.</text>
</comment>
<feature type="transmembrane region" description="Helical" evidence="9">
    <location>
        <begin position="71"/>
        <end position="91"/>
    </location>
</feature>
<feature type="transmembrane region" description="Helical" evidence="9">
    <location>
        <begin position="142"/>
        <end position="159"/>
    </location>
</feature>
<dbReference type="Pfam" id="PF00146">
    <property type="entry name" value="NADHdh"/>
    <property type="match status" value="1"/>
</dbReference>
<dbReference type="EMBL" id="MW002660">
    <property type="protein sequence ID" value="QPO99970.1"/>
    <property type="molecule type" value="Genomic_DNA"/>
</dbReference>
<dbReference type="GO" id="GO:0008137">
    <property type="term" value="F:NADH dehydrogenase (ubiquinone) activity"/>
    <property type="evidence" value="ECO:0007669"/>
    <property type="project" value="UniProtKB-EC"/>
</dbReference>
<dbReference type="PANTHER" id="PTHR11432:SF3">
    <property type="entry name" value="NADH-UBIQUINONE OXIDOREDUCTASE CHAIN 1"/>
    <property type="match status" value="1"/>
</dbReference>
<evidence type="ECO:0000256" key="8">
    <source>
        <dbReference type="RuleBase" id="RU000473"/>
    </source>
</evidence>
<keyword evidence="6 9" id="KW-0472">Membrane</keyword>
<feature type="transmembrane region" description="Helical" evidence="9">
    <location>
        <begin position="281"/>
        <end position="301"/>
    </location>
</feature>
<dbReference type="GO" id="GO:0005743">
    <property type="term" value="C:mitochondrial inner membrane"/>
    <property type="evidence" value="ECO:0007669"/>
    <property type="project" value="UniProtKB-SubCell"/>
</dbReference>
<geneLocation type="mitochondrion" evidence="10"/>
<name>A0A7T1SSK0_SABSP</name>
<comment type="catalytic activity">
    <reaction evidence="8">
        <text>a ubiquinone + NADH + 5 H(+)(in) = a ubiquinol + NAD(+) + 4 H(+)(out)</text>
        <dbReference type="Rhea" id="RHEA:29091"/>
        <dbReference type="Rhea" id="RHEA-COMP:9565"/>
        <dbReference type="Rhea" id="RHEA-COMP:9566"/>
        <dbReference type="ChEBI" id="CHEBI:15378"/>
        <dbReference type="ChEBI" id="CHEBI:16389"/>
        <dbReference type="ChEBI" id="CHEBI:17976"/>
        <dbReference type="ChEBI" id="CHEBI:57540"/>
        <dbReference type="ChEBI" id="CHEBI:57945"/>
        <dbReference type="EC" id="7.1.1.2"/>
    </reaction>
</comment>
<evidence type="ECO:0000256" key="6">
    <source>
        <dbReference type="ARBA" id="ARBA00023136"/>
    </source>
</evidence>
<feature type="transmembrane region" description="Helical" evidence="9">
    <location>
        <begin position="103"/>
        <end position="121"/>
    </location>
</feature>
<feature type="transmembrane region" description="Helical" evidence="9">
    <location>
        <begin position="252"/>
        <end position="269"/>
    </location>
</feature>
<reference evidence="10" key="1">
    <citation type="submission" date="2020-09" db="EMBL/GenBank/DDBJ databases">
        <authorList>
            <person name="Sun Y."/>
            <person name="Daffe G."/>
            <person name="Kupriyanova E.K."/>
        </authorList>
    </citation>
    <scope>NUCLEOTIDE SEQUENCE</scope>
</reference>
<dbReference type="AlphaFoldDB" id="A0A7T1SSK0"/>
<keyword evidence="7" id="KW-0520">NAD</keyword>
<dbReference type="PANTHER" id="PTHR11432">
    <property type="entry name" value="NADH DEHYDROGENASE SUBUNIT 1"/>
    <property type="match status" value="1"/>
</dbReference>
<evidence type="ECO:0000256" key="7">
    <source>
        <dbReference type="RuleBase" id="RU000471"/>
    </source>
</evidence>
<dbReference type="PROSITE" id="PS00668">
    <property type="entry name" value="COMPLEX1_ND1_2"/>
    <property type="match status" value="1"/>
</dbReference>
<dbReference type="GO" id="GO:0003954">
    <property type="term" value="F:NADH dehydrogenase activity"/>
    <property type="evidence" value="ECO:0007669"/>
    <property type="project" value="TreeGrafter"/>
</dbReference>
<dbReference type="GO" id="GO:0009060">
    <property type="term" value="P:aerobic respiration"/>
    <property type="evidence" value="ECO:0007669"/>
    <property type="project" value="TreeGrafter"/>
</dbReference>
<accession>A0A7T1SSK0</accession>
<evidence type="ECO:0000256" key="2">
    <source>
        <dbReference type="ARBA" id="ARBA00010535"/>
    </source>
</evidence>
<evidence type="ECO:0000256" key="4">
    <source>
        <dbReference type="ARBA" id="ARBA00022692"/>
    </source>
</evidence>
<evidence type="ECO:0000256" key="5">
    <source>
        <dbReference type="ARBA" id="ARBA00022989"/>
    </source>
</evidence>
<dbReference type="InterPro" id="IPR018086">
    <property type="entry name" value="NADH_UbQ_OxRdtase_su1_CS"/>
</dbReference>
<keyword evidence="8" id="KW-0830">Ubiquinone</keyword>
<dbReference type="InterPro" id="IPR001694">
    <property type="entry name" value="NADH_UbQ_OxRdtase_su1/FPO"/>
</dbReference>
<dbReference type="EC" id="7.1.1.2" evidence="8"/>
<evidence type="ECO:0000256" key="1">
    <source>
        <dbReference type="ARBA" id="ARBA00004141"/>
    </source>
</evidence>
<organism evidence="10">
    <name type="scientific">Sabella spallanzanii</name>
    <name type="common">European fan worm</name>
    <name type="synonym">Spirographis spallanzanii</name>
    <dbReference type="NCBI Taxonomy" id="85702"/>
    <lineage>
        <taxon>Eukaryota</taxon>
        <taxon>Metazoa</taxon>
        <taxon>Spiralia</taxon>
        <taxon>Lophotrochozoa</taxon>
        <taxon>Annelida</taxon>
        <taxon>Polychaeta</taxon>
        <taxon>Sedentaria</taxon>
        <taxon>Canalipalpata</taxon>
        <taxon>Sabellida</taxon>
        <taxon>Sabellidae</taxon>
        <taxon>Sabella</taxon>
    </lineage>
</organism>
<keyword evidence="8 10" id="KW-0496">Mitochondrion</keyword>
<feature type="transmembrane region" description="Helical" evidence="9">
    <location>
        <begin position="171"/>
        <end position="191"/>
    </location>
</feature>
<feature type="transmembrane region" description="Helical" evidence="9">
    <location>
        <begin position="220"/>
        <end position="240"/>
    </location>
</feature>
<evidence type="ECO:0000256" key="9">
    <source>
        <dbReference type="SAM" id="Phobius"/>
    </source>
</evidence>
<gene>
    <name evidence="10" type="primary">nad1</name>
</gene>
<sequence>MAQTMTNMLLALIFGLIAMALFTLLERRGLGLAQLRKGPNKAAIAALLLPLADALKLFSKASSPTMLLNKIPFTVAPFFALTCSILLWMMLPLFHPNFPIKNSLVLILAISSLHVYAMLGMSWSSNSKYASIGMTRGLAQTISYEVSMALILIALLLPLKSLNLELVNSNGFSLMIALPLIMPIWFMTCVAETHRTPFDIAEGESELVSGFNTEYLGGKFAVIFMSEYLGILVMSTLTVMPNSSLMINNSSLMIKIVLMSLISMMFIAIRATLPRMRYDTLMWLAWGMILPMALTICIYVFPMLTWQN</sequence>
<comment type="subcellular location">
    <subcellularLocation>
        <location evidence="1">Membrane</location>
        <topology evidence="1">Multi-pass membrane protein</topology>
    </subcellularLocation>
    <subcellularLocation>
        <location evidence="7">Mitochondrion inner membrane</location>
        <topology evidence="7">Multi-pass membrane protein</topology>
    </subcellularLocation>
</comment>
<proteinExistence type="inferred from homology"/>
<evidence type="ECO:0000256" key="3">
    <source>
        <dbReference type="ARBA" id="ARBA00021009"/>
    </source>
</evidence>
<evidence type="ECO:0000313" key="10">
    <source>
        <dbReference type="EMBL" id="QPO99970.1"/>
    </source>
</evidence>
<keyword evidence="5 9" id="KW-1133">Transmembrane helix</keyword>
<protein>
    <recommendedName>
        <fullName evidence="3 8">NADH-ubiquinone oxidoreductase chain 1</fullName>
        <ecNumber evidence="8">7.1.1.2</ecNumber>
    </recommendedName>
</protein>